<keyword evidence="1" id="KW-0812">Transmembrane</keyword>
<accession>A0ABC9Z7A6</accession>
<dbReference type="Proteomes" id="UP000037179">
    <property type="component" value="Unassembled WGS sequence"/>
</dbReference>
<keyword evidence="3" id="KW-1185">Reference proteome</keyword>
<sequence>NESTTHDTRMVLVTSNFHILRTAILARHLDLDAEVTGARTAFYYLPSAILREYTAILFEYKWINAVACLAMAALPLLVTVAAISSHELPVGVHGPDR</sequence>
<reference evidence="2 3" key="2">
    <citation type="journal article" date="2016" name="Genome Announc.">
        <title>Draft Genome Sequence of Erythromycin- and Oxytetracycline-Sensitive Nocardia seriolae Strain U-1 (NBRC 110359).</title>
        <authorList>
            <person name="Imajoh M."/>
            <person name="Sukeda M."/>
            <person name="Shimizu M."/>
            <person name="Yamane J."/>
            <person name="Ohnishi K."/>
            <person name="Oshima S."/>
        </authorList>
    </citation>
    <scope>NUCLEOTIDE SEQUENCE [LARGE SCALE GENOMIC DNA]</scope>
    <source>
        <strain evidence="2 3">U-1</strain>
    </source>
</reference>
<feature type="transmembrane region" description="Helical" evidence="1">
    <location>
        <begin position="62"/>
        <end position="83"/>
    </location>
</feature>
<reference evidence="3" key="1">
    <citation type="submission" date="2015-07" db="EMBL/GenBank/DDBJ databases">
        <title>Nocardia seriolae U-1 whole genome shotgun sequence.</title>
        <authorList>
            <person name="Imajoh M."/>
            <person name="Fukumoto Y."/>
            <person name="Sukeda M."/>
            <person name="Yamane J."/>
            <person name="Yamasaki K."/>
            <person name="Shimizu M."/>
            <person name="Ohnishi K."/>
            <person name="Oshima S."/>
        </authorList>
    </citation>
    <scope>NUCLEOTIDE SEQUENCE [LARGE SCALE GENOMIC DNA]</scope>
    <source>
        <strain evidence="3">U-1</strain>
    </source>
</reference>
<name>A0ABC9Z7A6_9NOCA</name>
<keyword evidence="1" id="KW-0472">Membrane</keyword>
<evidence type="ECO:0000256" key="1">
    <source>
        <dbReference type="SAM" id="Phobius"/>
    </source>
</evidence>
<keyword evidence="1" id="KW-1133">Transmembrane helix</keyword>
<evidence type="ECO:0000313" key="2">
    <source>
        <dbReference type="EMBL" id="GAP33517.1"/>
    </source>
</evidence>
<dbReference type="EMBL" id="BBYQ01000308">
    <property type="protein sequence ID" value="GAP33517.1"/>
    <property type="molecule type" value="Genomic_DNA"/>
</dbReference>
<gene>
    <name evidence="2" type="ORF">NSK11_contig00308-0002</name>
</gene>
<feature type="non-terminal residue" evidence="2">
    <location>
        <position position="1"/>
    </location>
</feature>
<dbReference type="AlphaFoldDB" id="A0ABC9Z7A6"/>
<organism evidence="2 3">
    <name type="scientific">Nocardia seriolae</name>
    <dbReference type="NCBI Taxonomy" id="37332"/>
    <lineage>
        <taxon>Bacteria</taxon>
        <taxon>Bacillati</taxon>
        <taxon>Actinomycetota</taxon>
        <taxon>Actinomycetes</taxon>
        <taxon>Mycobacteriales</taxon>
        <taxon>Nocardiaceae</taxon>
        <taxon>Nocardia</taxon>
    </lineage>
</organism>
<evidence type="ECO:0000313" key="3">
    <source>
        <dbReference type="Proteomes" id="UP000037179"/>
    </source>
</evidence>
<evidence type="ECO:0008006" key="4">
    <source>
        <dbReference type="Google" id="ProtNLM"/>
    </source>
</evidence>
<protein>
    <recommendedName>
        <fullName evidence="4">YdcF family protein</fullName>
    </recommendedName>
</protein>
<comment type="caution">
    <text evidence="2">The sequence shown here is derived from an EMBL/GenBank/DDBJ whole genome shotgun (WGS) entry which is preliminary data.</text>
</comment>
<proteinExistence type="predicted"/>